<reference evidence="1 2" key="1">
    <citation type="submission" date="2018-10" db="EMBL/GenBank/DDBJ databases">
        <title>Genomic Encyclopedia of Archaeal and Bacterial Type Strains, Phase II (KMG-II): from individual species to whole genera.</title>
        <authorList>
            <person name="Goeker M."/>
        </authorList>
    </citation>
    <scope>NUCLEOTIDE SEQUENCE [LARGE SCALE GENOMIC DNA]</scope>
    <source>
        <strain evidence="1 2">DSM 11927</strain>
    </source>
</reference>
<evidence type="ECO:0000313" key="2">
    <source>
        <dbReference type="Proteomes" id="UP000268233"/>
    </source>
</evidence>
<evidence type="ECO:0000313" key="1">
    <source>
        <dbReference type="EMBL" id="RKS78005.1"/>
    </source>
</evidence>
<sequence length="75" mass="8925">MSGQRKGLRTEELMERIYEVLETHEELSYDEIIEIDKFDDIPDWKLELALKKLLYTGEIAETESNNYRLDSRSTL</sequence>
<organism evidence="1 2">
    <name type="scientific">Haloarcula quadrata</name>
    <dbReference type="NCBI Taxonomy" id="182779"/>
    <lineage>
        <taxon>Archaea</taxon>
        <taxon>Methanobacteriati</taxon>
        <taxon>Methanobacteriota</taxon>
        <taxon>Stenosarchaea group</taxon>
        <taxon>Halobacteria</taxon>
        <taxon>Halobacteriales</taxon>
        <taxon>Haloarculaceae</taxon>
        <taxon>Haloarcula</taxon>
    </lineage>
</organism>
<dbReference type="AlphaFoldDB" id="A0A495QV25"/>
<name>A0A495QV25_9EURY</name>
<keyword evidence="2" id="KW-1185">Reference proteome</keyword>
<accession>A0A495QV25</accession>
<protein>
    <submittedName>
        <fullName evidence="1">Uncharacterized protein</fullName>
    </submittedName>
</protein>
<gene>
    <name evidence="1" type="ORF">BDK61_3638</name>
</gene>
<comment type="caution">
    <text evidence="1">The sequence shown here is derived from an EMBL/GenBank/DDBJ whole genome shotgun (WGS) entry which is preliminary data.</text>
</comment>
<dbReference type="Proteomes" id="UP000268233">
    <property type="component" value="Unassembled WGS sequence"/>
</dbReference>
<proteinExistence type="predicted"/>
<dbReference type="EMBL" id="RBWW01000002">
    <property type="protein sequence ID" value="RKS78005.1"/>
    <property type="molecule type" value="Genomic_DNA"/>
</dbReference>